<keyword evidence="2" id="KW-0472">Membrane</keyword>
<proteinExistence type="predicted"/>
<evidence type="ECO:0008006" key="5">
    <source>
        <dbReference type="Google" id="ProtNLM"/>
    </source>
</evidence>
<name>A0A1F5HBT8_9BACT</name>
<gene>
    <name evidence="3" type="ORF">A2196_01870</name>
</gene>
<feature type="region of interest" description="Disordered" evidence="1">
    <location>
        <begin position="251"/>
        <end position="278"/>
    </location>
</feature>
<protein>
    <recommendedName>
        <fullName evidence="5">DUF5667 domain-containing protein</fullName>
    </recommendedName>
</protein>
<feature type="compositionally biased region" description="Low complexity" evidence="1">
    <location>
        <begin position="251"/>
        <end position="263"/>
    </location>
</feature>
<feature type="transmembrane region" description="Helical" evidence="2">
    <location>
        <begin position="44"/>
        <end position="63"/>
    </location>
</feature>
<reference evidence="3 4" key="1">
    <citation type="journal article" date="2016" name="Nat. Commun.">
        <title>Thousands of microbial genomes shed light on interconnected biogeochemical processes in an aquifer system.</title>
        <authorList>
            <person name="Anantharaman K."/>
            <person name="Brown C.T."/>
            <person name="Hug L.A."/>
            <person name="Sharon I."/>
            <person name="Castelle C.J."/>
            <person name="Probst A.J."/>
            <person name="Thomas B.C."/>
            <person name="Singh A."/>
            <person name="Wilkins M.J."/>
            <person name="Karaoz U."/>
            <person name="Brodie E.L."/>
            <person name="Williams K.H."/>
            <person name="Hubbard S.S."/>
            <person name="Banfield J.F."/>
        </authorList>
    </citation>
    <scope>NUCLEOTIDE SEQUENCE [LARGE SCALE GENOMIC DNA]</scope>
</reference>
<keyword evidence="2" id="KW-0812">Transmembrane</keyword>
<dbReference type="EMBL" id="MFCA01000025">
    <property type="protein sequence ID" value="OGE01613.1"/>
    <property type="molecule type" value="Genomic_DNA"/>
</dbReference>
<dbReference type="Proteomes" id="UP000176751">
    <property type="component" value="Unassembled WGS sequence"/>
</dbReference>
<evidence type="ECO:0000256" key="2">
    <source>
        <dbReference type="SAM" id="Phobius"/>
    </source>
</evidence>
<evidence type="ECO:0000313" key="3">
    <source>
        <dbReference type="EMBL" id="OGE01613.1"/>
    </source>
</evidence>
<dbReference type="AlphaFoldDB" id="A0A1F5HBT8"/>
<evidence type="ECO:0000256" key="1">
    <source>
        <dbReference type="SAM" id="MobiDB-lite"/>
    </source>
</evidence>
<keyword evidence="2" id="KW-1133">Transmembrane helix</keyword>
<organism evidence="3 4">
    <name type="scientific">Candidatus Curtissbacteria bacterium RIFOXYA1_FULL_41_14</name>
    <dbReference type="NCBI Taxonomy" id="1797737"/>
    <lineage>
        <taxon>Bacteria</taxon>
        <taxon>Candidatus Curtissiibacteriota</taxon>
    </lineage>
</organism>
<sequence>MRVFSACPVRNLLQKISQNFLRQVKLTSSTNKSFELNSTFYRKMVFNGACLISLSLFFAITFYHPLTFAQAEKYQLPDITEGQINEALQKTVPIRLLPSHPLYFLISAKEIISRFFQPSSIEKTRFDFILLGKRLKETYLLFEKGDFKGGSKNLKRYSQRASSLVKQMEKARAQNQSVVAFADETAQELQFHEILFSAIANKWQNTKEYDMEDNFGNALGDFVKVVLAIDNVQPGLKNRFKTATSSAILETAPAASPSPTPSTLFETSPSARPRRIIY</sequence>
<comment type="caution">
    <text evidence="3">The sequence shown here is derived from an EMBL/GenBank/DDBJ whole genome shotgun (WGS) entry which is preliminary data.</text>
</comment>
<evidence type="ECO:0000313" key="4">
    <source>
        <dbReference type="Proteomes" id="UP000176751"/>
    </source>
</evidence>
<accession>A0A1F5HBT8</accession>